<keyword evidence="2" id="KW-1185">Reference proteome</keyword>
<accession>A0A7C9MZE1</accession>
<dbReference type="RefSeq" id="WP_161479437.1">
    <property type="nucleotide sequence ID" value="NZ_WXEW01000003.1"/>
</dbReference>
<dbReference type="Proteomes" id="UP000479526">
    <property type="component" value="Unassembled WGS sequence"/>
</dbReference>
<organism evidence="1 2">
    <name type="scientific">Herbidospora solisilvae</name>
    <dbReference type="NCBI Taxonomy" id="2696284"/>
    <lineage>
        <taxon>Bacteria</taxon>
        <taxon>Bacillati</taxon>
        <taxon>Actinomycetota</taxon>
        <taxon>Actinomycetes</taxon>
        <taxon>Streptosporangiales</taxon>
        <taxon>Streptosporangiaceae</taxon>
        <taxon>Herbidospora</taxon>
    </lineage>
</organism>
<proteinExistence type="predicted"/>
<reference evidence="1 2" key="1">
    <citation type="submission" date="2020-01" db="EMBL/GenBank/DDBJ databases">
        <title>Herbidospora sp. NEAU-GS84 nov., a novel actinomycete isolated from soil.</title>
        <authorList>
            <person name="Han L."/>
        </authorList>
    </citation>
    <scope>NUCLEOTIDE SEQUENCE [LARGE SCALE GENOMIC DNA]</scope>
    <source>
        <strain evidence="1 2">NEAU-GS84</strain>
    </source>
</reference>
<protein>
    <submittedName>
        <fullName evidence="1">Uncharacterized protein</fullName>
    </submittedName>
</protein>
<evidence type="ECO:0000313" key="1">
    <source>
        <dbReference type="EMBL" id="NAS21990.1"/>
    </source>
</evidence>
<evidence type="ECO:0000313" key="2">
    <source>
        <dbReference type="Proteomes" id="UP000479526"/>
    </source>
</evidence>
<sequence>MARKVATIGVTLDTNPPRPSGGAGEVVVQVGSAEVLLEWKDGVISDVRAIDESAPINEMQTMEQETGAIVCYRCAVDTETGAWWCWQVVCGT</sequence>
<comment type="caution">
    <text evidence="1">The sequence shown here is derived from an EMBL/GenBank/DDBJ whole genome shotgun (WGS) entry which is preliminary data.</text>
</comment>
<dbReference type="EMBL" id="WXEW01000003">
    <property type="protein sequence ID" value="NAS21990.1"/>
    <property type="molecule type" value="Genomic_DNA"/>
</dbReference>
<dbReference type="AlphaFoldDB" id="A0A7C9MZE1"/>
<name>A0A7C9MZE1_9ACTN</name>
<gene>
    <name evidence="1" type="ORF">GT755_09870</name>
</gene>